<dbReference type="InterPro" id="IPR011990">
    <property type="entry name" value="TPR-like_helical_dom_sf"/>
</dbReference>
<gene>
    <name evidence="1" type="ORF">ABVT43_06355</name>
</gene>
<accession>A0ABV2BSK9</accession>
<dbReference type="Gene3D" id="1.25.40.10">
    <property type="entry name" value="Tetratricopeptide repeat domain"/>
    <property type="match status" value="2"/>
</dbReference>
<dbReference type="InterPro" id="IPR051012">
    <property type="entry name" value="CellSynth/LPSAsmb/PSIAsmb"/>
</dbReference>
<dbReference type="Gene3D" id="3.40.50.10070">
    <property type="entry name" value="TolB, N-terminal domain"/>
    <property type="match status" value="1"/>
</dbReference>
<dbReference type="Pfam" id="PF00486">
    <property type="entry name" value="Trans_reg_C"/>
    <property type="match status" value="1"/>
</dbReference>
<name>A0ABV2BSK9_9GAMM</name>
<dbReference type="EMBL" id="JBEVCJ010000005">
    <property type="protein sequence ID" value="MET1254738.1"/>
    <property type="molecule type" value="Genomic_DNA"/>
</dbReference>
<dbReference type="SUPFAM" id="SSF48452">
    <property type="entry name" value="TPR-like"/>
    <property type="match status" value="1"/>
</dbReference>
<proteinExistence type="predicted"/>
<comment type="caution">
    <text evidence="1">The sequence shown here is derived from an EMBL/GenBank/DDBJ whole genome shotgun (WGS) entry which is preliminary data.</text>
</comment>
<dbReference type="SMART" id="SM00028">
    <property type="entry name" value="TPR"/>
    <property type="match status" value="4"/>
</dbReference>
<dbReference type="InterPro" id="IPR001867">
    <property type="entry name" value="OmpR/PhoB-type_DNA-bd"/>
</dbReference>
<dbReference type="Proteomes" id="UP001548189">
    <property type="component" value="Unassembled WGS sequence"/>
</dbReference>
<dbReference type="SMART" id="SM00862">
    <property type="entry name" value="Trans_reg_C"/>
    <property type="match status" value="1"/>
</dbReference>
<dbReference type="SUPFAM" id="SSF46894">
    <property type="entry name" value="C-terminal effector domain of the bipartite response regulators"/>
    <property type="match status" value="1"/>
</dbReference>
<dbReference type="PROSITE" id="PS50005">
    <property type="entry name" value="TPR"/>
    <property type="match status" value="2"/>
</dbReference>
<protein>
    <submittedName>
        <fullName evidence="1">Winged helix-turn-helix domain-containing protein</fullName>
    </submittedName>
</protein>
<dbReference type="PANTHER" id="PTHR45586">
    <property type="entry name" value="TPR REPEAT-CONTAINING PROTEIN PA4667"/>
    <property type="match status" value="1"/>
</dbReference>
<evidence type="ECO:0000313" key="2">
    <source>
        <dbReference type="Proteomes" id="UP001548189"/>
    </source>
</evidence>
<sequence>MFNAASVRHQLQIADLKLDLQTGQVWQGEDEISLPKLSYQLLRVLAENAPNVMTQEDIIQQVWPDMVVGDETLKQRVRLLRKAISDNAQSPQYISVVRGVGYRLIPEVKVILTPRATPIEYELASSDHPPEFVSSRTTSWWQFVSLSMAGFIIFLFAALISLSIQMNDRAHSYSIRNLAILPFVNVTQNKEDEYLASGMTNELINTLSAVKTLNVVPKESVSTYQNSERIISDIARQLQVGTILDGALFRKNNLIYLNFKLIDTSQSTLLWQAEYNFASDDILAIQRKVITQVTSHLKTKLDASAILDNLSLTQPSQVVQAYHYYLQGENYYSRYRQQDNATAISLYQKSLELEPDFGLAYAGLADALSQGVFQFGAGDTWLQQALEAAQRAVELVPNKAESHKAQGLALFLDGRLNQSIASNLRAIKLAPRHAQAITNLAYLFSLQGKIDKALQWNLRALEVAPDYATVHAHLGNTYALGDQLLKAEKSYLKAIQLQPDYSFAIKLYARFLATHGQLPTARNLVHQALEKSPNETALLSAAGEIELIHGYFFEAHQYFQQAIHSANNGINRELSLLNTISLLGLNNLSLNNLSLNNLSLNSMLPDPIEPPDETHPVDNLDQSSQQSKPTFHTLLSQPNQKPVAKDELTQLVSQQTQDWQNYKLSISEKPYDHYLLALLYAANNQLIESRQQLQIAFDKGWRNYALLESNQLLRTVIAEDNIQQQIINLKLQHIKIQN</sequence>
<dbReference type="Gene3D" id="1.10.10.10">
    <property type="entry name" value="Winged helix-like DNA-binding domain superfamily/Winged helix DNA-binding domain"/>
    <property type="match status" value="1"/>
</dbReference>
<organism evidence="1 2">
    <name type="scientific">Aliikangiella maris</name>
    <dbReference type="NCBI Taxonomy" id="3162458"/>
    <lineage>
        <taxon>Bacteria</taxon>
        <taxon>Pseudomonadati</taxon>
        <taxon>Pseudomonadota</taxon>
        <taxon>Gammaproteobacteria</taxon>
        <taxon>Oceanospirillales</taxon>
        <taxon>Pleioneaceae</taxon>
        <taxon>Aliikangiella</taxon>
    </lineage>
</organism>
<dbReference type="Pfam" id="PF13181">
    <property type="entry name" value="TPR_8"/>
    <property type="match status" value="1"/>
</dbReference>
<reference evidence="1 2" key="1">
    <citation type="submission" date="2024-06" db="EMBL/GenBank/DDBJ databases">
        <authorList>
            <person name="Li F."/>
        </authorList>
    </citation>
    <scope>NUCLEOTIDE SEQUENCE [LARGE SCALE GENOMIC DNA]</scope>
    <source>
        <strain evidence="1 2">GXAS 311</strain>
    </source>
</reference>
<dbReference type="CDD" id="cd00383">
    <property type="entry name" value="trans_reg_C"/>
    <property type="match status" value="1"/>
</dbReference>
<dbReference type="PROSITE" id="PS51755">
    <property type="entry name" value="OMPR_PHOB"/>
    <property type="match status" value="1"/>
</dbReference>
<evidence type="ECO:0000313" key="1">
    <source>
        <dbReference type="EMBL" id="MET1254738.1"/>
    </source>
</evidence>
<dbReference type="PANTHER" id="PTHR45586:SF1">
    <property type="entry name" value="LIPOPOLYSACCHARIDE ASSEMBLY PROTEIN B"/>
    <property type="match status" value="1"/>
</dbReference>
<dbReference type="InterPro" id="IPR016032">
    <property type="entry name" value="Sig_transdc_resp-reg_C-effctor"/>
</dbReference>
<keyword evidence="2" id="KW-1185">Reference proteome</keyword>
<dbReference type="InterPro" id="IPR036388">
    <property type="entry name" value="WH-like_DNA-bd_sf"/>
</dbReference>
<dbReference type="InterPro" id="IPR019734">
    <property type="entry name" value="TPR_rpt"/>
</dbReference>